<dbReference type="InParanoid" id="A0A6I9SDU7"/>
<dbReference type="OrthoDB" id="1925139at2759"/>
<dbReference type="GeneID" id="105059733"/>
<dbReference type="SUPFAM" id="SSF51735">
    <property type="entry name" value="NAD(P)-binding Rossmann-fold domains"/>
    <property type="match status" value="1"/>
</dbReference>
<evidence type="ECO:0000259" key="1">
    <source>
        <dbReference type="Pfam" id="PF03446"/>
    </source>
</evidence>
<keyword evidence="2" id="KW-1185">Reference proteome</keyword>
<proteinExistence type="predicted"/>
<organism evidence="2 3">
    <name type="scientific">Elaeis guineensis var. tenera</name>
    <name type="common">Oil palm</name>
    <dbReference type="NCBI Taxonomy" id="51953"/>
    <lineage>
        <taxon>Eukaryota</taxon>
        <taxon>Viridiplantae</taxon>
        <taxon>Streptophyta</taxon>
        <taxon>Embryophyta</taxon>
        <taxon>Tracheophyta</taxon>
        <taxon>Spermatophyta</taxon>
        <taxon>Magnoliopsida</taxon>
        <taxon>Liliopsida</taxon>
        <taxon>Arecaceae</taxon>
        <taxon>Arecoideae</taxon>
        <taxon>Cocoseae</taxon>
        <taxon>Elaeidinae</taxon>
        <taxon>Elaeis</taxon>
    </lineage>
</organism>
<protein>
    <submittedName>
        <fullName evidence="3">6-phosphogluconate dehydrogenase, decarboxylating 3, chloroplastic-like</fullName>
    </submittedName>
</protein>
<reference evidence="3" key="1">
    <citation type="submission" date="2025-08" db="UniProtKB">
        <authorList>
            <consortium name="RefSeq"/>
        </authorList>
    </citation>
    <scope>IDENTIFICATION</scope>
</reference>
<dbReference type="InterPro" id="IPR036291">
    <property type="entry name" value="NAD(P)-bd_dom_sf"/>
</dbReference>
<dbReference type="RefSeq" id="XP_073106255.1">
    <property type="nucleotide sequence ID" value="XM_073250154.1"/>
</dbReference>
<dbReference type="InterPro" id="IPR006183">
    <property type="entry name" value="Pgluconate_DH"/>
</dbReference>
<gene>
    <name evidence="3" type="primary">LOC105059733</name>
</gene>
<name>A0A6I9SDU7_ELAGV</name>
<dbReference type="RefSeq" id="XP_010941448.1">
    <property type="nucleotide sequence ID" value="XM_010943146.3"/>
</dbReference>
<accession>A0A6I9SDU7</accession>
<evidence type="ECO:0000313" key="3">
    <source>
        <dbReference type="RefSeq" id="XP_010941448.1"/>
    </source>
</evidence>
<dbReference type="Pfam" id="PF03446">
    <property type="entry name" value="NAD_binding_2"/>
    <property type="match status" value="1"/>
</dbReference>
<sequence length="177" mass="19010">MEEAALSLIGLAGLAVMGPNLALNIVEKGFPISVYNRTASKVEDRRSCDGGGRLPLPSHRSLRDFILSIARPHSIIILVKAGAPVDQTIATLSQFMDLGDSIIDGGNEWYENTECHLRDAAIRGLLYLGMGISGKEVAAPTIPFQNEGLGGGRGADEEDDFVFLISFHLNEILTLFG</sequence>
<dbReference type="InterPro" id="IPR006115">
    <property type="entry name" value="6PGDH_NADP-bd"/>
</dbReference>
<evidence type="ECO:0000313" key="2">
    <source>
        <dbReference type="Proteomes" id="UP000504607"/>
    </source>
</evidence>
<feature type="domain" description="6-phosphogluconate dehydrogenase NADP-binding" evidence="1">
    <location>
        <begin position="9"/>
        <end position="139"/>
    </location>
</feature>
<dbReference type="PRINTS" id="PR00076">
    <property type="entry name" value="6PGDHDRGNASE"/>
</dbReference>
<dbReference type="PANTHER" id="PTHR11811">
    <property type="entry name" value="6-PHOSPHOGLUCONATE DEHYDROGENASE"/>
    <property type="match status" value="1"/>
</dbReference>
<dbReference type="AlphaFoldDB" id="A0A6I9SDU7"/>
<dbReference type="GO" id="GO:0004616">
    <property type="term" value="F:phosphogluconate dehydrogenase (decarboxylating) activity"/>
    <property type="evidence" value="ECO:0007669"/>
    <property type="project" value="InterPro"/>
</dbReference>
<dbReference type="GO" id="GO:0050661">
    <property type="term" value="F:NADP binding"/>
    <property type="evidence" value="ECO:0007669"/>
    <property type="project" value="InterPro"/>
</dbReference>
<dbReference type="Proteomes" id="UP000504607">
    <property type="component" value="Chromosome 16"/>
</dbReference>
<dbReference type="Gene3D" id="3.40.50.720">
    <property type="entry name" value="NAD(P)-binding Rossmann-like Domain"/>
    <property type="match status" value="1"/>
</dbReference>